<evidence type="ECO:0000313" key="3">
    <source>
        <dbReference type="Proteomes" id="UP000075714"/>
    </source>
</evidence>
<reference evidence="3" key="1">
    <citation type="journal article" date="2016" name="Nat. Commun.">
        <title>The Gonium pectorale genome demonstrates co-option of cell cycle regulation during the evolution of multicellularity.</title>
        <authorList>
            <person name="Hanschen E.R."/>
            <person name="Marriage T.N."/>
            <person name="Ferris P.J."/>
            <person name="Hamaji T."/>
            <person name="Toyoda A."/>
            <person name="Fujiyama A."/>
            <person name="Neme R."/>
            <person name="Noguchi H."/>
            <person name="Minakuchi Y."/>
            <person name="Suzuki M."/>
            <person name="Kawai-Toyooka H."/>
            <person name="Smith D.R."/>
            <person name="Sparks H."/>
            <person name="Anderson J."/>
            <person name="Bakaric R."/>
            <person name="Luria V."/>
            <person name="Karger A."/>
            <person name="Kirschner M.W."/>
            <person name="Durand P.M."/>
            <person name="Michod R.E."/>
            <person name="Nozaki H."/>
            <person name="Olson B.J."/>
        </authorList>
    </citation>
    <scope>NUCLEOTIDE SEQUENCE [LARGE SCALE GENOMIC DNA]</scope>
    <source>
        <strain evidence="3">NIES-2863</strain>
    </source>
</reference>
<proteinExistence type="predicted"/>
<feature type="region of interest" description="Disordered" evidence="1">
    <location>
        <begin position="1"/>
        <end position="25"/>
    </location>
</feature>
<comment type="caution">
    <text evidence="2">The sequence shown here is derived from an EMBL/GenBank/DDBJ whole genome shotgun (WGS) entry which is preliminary data.</text>
</comment>
<feature type="compositionally biased region" description="Basic and acidic residues" evidence="1">
    <location>
        <begin position="1"/>
        <end position="11"/>
    </location>
</feature>
<sequence>MSPKRQVDDLRSPTSTSSKRSRGKERFYQSGLEPYEAREAFEARFGKLVDFPTSVYKFFSPEEPQAAGPLPETARDERVREALLQLVSQAVVPFRSIICTGTCEEPLRLFFAFLLAAFRHDSIVISAEGLDSDDEEERDVEDDPEETEETPRDGSARPRGPVKLVVIKADRETPRETALSEGLRNGLEAGCVAVGAIEVKANVVFNINIWQALGEGIELARWNHKNKVSVPVRIILTDTRMWYFFSLAVKDSNARPFNGRVFKLQKRDCDEEAAKLQKRDCNKEAARPDKEEDKEEAEEFYLFDCIKRYADVLDPDGCGLYITEAMYLFYTALFPDEDISQLPTRIQQGGAKAKEDADAWVRKALESLRAKVAEAKAAIAQAERRRRMAAEKKAAKAEEKAAKAEEKAAKAEEKAAEARRLRMALAAELAQLKEQLAGATKS</sequence>
<gene>
    <name evidence="2" type="ORF">GPECTOR_774g947</name>
</gene>
<dbReference type="Proteomes" id="UP000075714">
    <property type="component" value="Unassembled WGS sequence"/>
</dbReference>
<accession>A0A150FU40</accession>
<dbReference type="OrthoDB" id="543962at2759"/>
<dbReference type="EMBL" id="LSYV01000770">
    <property type="protein sequence ID" value="KXZ41117.1"/>
    <property type="molecule type" value="Genomic_DNA"/>
</dbReference>
<feature type="region of interest" description="Disordered" evidence="1">
    <location>
        <begin position="389"/>
        <end position="413"/>
    </location>
</feature>
<organism evidence="2 3">
    <name type="scientific">Gonium pectorale</name>
    <name type="common">Green alga</name>
    <dbReference type="NCBI Taxonomy" id="33097"/>
    <lineage>
        <taxon>Eukaryota</taxon>
        <taxon>Viridiplantae</taxon>
        <taxon>Chlorophyta</taxon>
        <taxon>core chlorophytes</taxon>
        <taxon>Chlorophyceae</taxon>
        <taxon>CS clade</taxon>
        <taxon>Chlamydomonadales</taxon>
        <taxon>Volvocaceae</taxon>
        <taxon>Gonium</taxon>
    </lineage>
</organism>
<evidence type="ECO:0000313" key="2">
    <source>
        <dbReference type="EMBL" id="KXZ41117.1"/>
    </source>
</evidence>
<feature type="region of interest" description="Disordered" evidence="1">
    <location>
        <begin position="129"/>
        <end position="159"/>
    </location>
</feature>
<evidence type="ECO:0000256" key="1">
    <source>
        <dbReference type="SAM" id="MobiDB-lite"/>
    </source>
</evidence>
<name>A0A150FU40_GONPE</name>
<keyword evidence="3" id="KW-1185">Reference proteome</keyword>
<feature type="compositionally biased region" description="Acidic residues" evidence="1">
    <location>
        <begin position="130"/>
        <end position="148"/>
    </location>
</feature>
<dbReference type="AlphaFoldDB" id="A0A150FU40"/>
<protein>
    <submittedName>
        <fullName evidence="2">Uncharacterized protein</fullName>
    </submittedName>
</protein>